<evidence type="ECO:0000313" key="4">
    <source>
        <dbReference type="EMBL" id="KRN29441.1"/>
    </source>
</evidence>
<accession>A0A0R2FLE2</accession>
<keyword evidence="2" id="KW-0472">Membrane</keyword>
<proteinExistence type="predicted"/>
<dbReference type="InterPro" id="IPR018392">
    <property type="entry name" value="LysM"/>
</dbReference>
<feature type="compositionally biased region" description="Basic residues" evidence="1">
    <location>
        <begin position="89"/>
        <end position="104"/>
    </location>
</feature>
<gene>
    <name evidence="4" type="ORF">IV38_GL000325</name>
    <name evidence="5" type="ORF">IV40_GL000343</name>
</gene>
<sequence length="241" mass="24946">MNKDDKNKVDHSQDKPWENQFDDDRNDKGDLSRVASHKREKHNSVFVWILTIILIAMIAFPVIYYLANQSQVNKPSKSADSEVVVSSNNKKKAASRKAASKKRAASASESLKEAKAKSESKKKAAAAASASKQEAEAASNSAAVAQSQQEAAASSSEAAASSSEAAASSSAAAASSASAASSSSSSSASASSTSGDYVTVQSGQGLYRTAVNNGITLQQLLELNGLSADSTVAPGTQLRIK</sequence>
<feature type="compositionally biased region" description="Low complexity" evidence="1">
    <location>
        <begin position="148"/>
        <end position="192"/>
    </location>
</feature>
<evidence type="ECO:0000313" key="7">
    <source>
        <dbReference type="Proteomes" id="UP000051751"/>
    </source>
</evidence>
<dbReference type="Gene3D" id="3.10.350.10">
    <property type="entry name" value="LysM domain"/>
    <property type="match status" value="1"/>
</dbReference>
<evidence type="ECO:0000256" key="1">
    <source>
        <dbReference type="SAM" id="MobiDB-lite"/>
    </source>
</evidence>
<dbReference type="EMBL" id="JQAT01000001">
    <property type="protein sequence ID" value="KRN29441.1"/>
    <property type="molecule type" value="Genomic_DNA"/>
</dbReference>
<evidence type="ECO:0000256" key="2">
    <source>
        <dbReference type="SAM" id="Phobius"/>
    </source>
</evidence>
<keyword evidence="6" id="KW-1185">Reference proteome</keyword>
<keyword evidence="2" id="KW-0812">Transmembrane</keyword>
<organism evidence="4 7">
    <name type="scientific">Lactobacillus selangorensis</name>
    <dbReference type="NCBI Taxonomy" id="81857"/>
    <lineage>
        <taxon>Bacteria</taxon>
        <taxon>Bacillati</taxon>
        <taxon>Bacillota</taxon>
        <taxon>Bacilli</taxon>
        <taxon>Lactobacillales</taxon>
        <taxon>Lactobacillaceae</taxon>
        <taxon>Lactobacillus</taxon>
    </lineage>
</organism>
<dbReference type="Proteomes" id="UP000051751">
    <property type="component" value="Unassembled WGS sequence"/>
</dbReference>
<protein>
    <submittedName>
        <fullName evidence="4">LysM domain protein</fullName>
    </submittedName>
</protein>
<evidence type="ECO:0000259" key="3">
    <source>
        <dbReference type="PROSITE" id="PS51782"/>
    </source>
</evidence>
<dbReference type="Pfam" id="PF01476">
    <property type="entry name" value="LysM"/>
    <property type="match status" value="1"/>
</dbReference>
<dbReference type="InterPro" id="IPR036779">
    <property type="entry name" value="LysM_dom_sf"/>
</dbReference>
<evidence type="ECO:0000313" key="5">
    <source>
        <dbReference type="EMBL" id="KRN34030.1"/>
    </source>
</evidence>
<dbReference type="STRING" id="81857.IV38_GL000325"/>
<dbReference type="AlphaFoldDB" id="A0A0R2FLE2"/>
<dbReference type="OrthoDB" id="2152150at2"/>
<feature type="domain" description="LysM" evidence="3">
    <location>
        <begin position="196"/>
        <end position="240"/>
    </location>
</feature>
<keyword evidence="2" id="KW-1133">Transmembrane helix</keyword>
<feature type="region of interest" description="Disordered" evidence="1">
    <location>
        <begin position="75"/>
        <end position="120"/>
    </location>
</feature>
<evidence type="ECO:0000313" key="6">
    <source>
        <dbReference type="Proteomes" id="UP000051645"/>
    </source>
</evidence>
<dbReference type="SUPFAM" id="SSF54106">
    <property type="entry name" value="LysM domain"/>
    <property type="match status" value="1"/>
</dbReference>
<feature type="region of interest" description="Disordered" evidence="1">
    <location>
        <begin position="1"/>
        <end position="36"/>
    </location>
</feature>
<name>A0A0R2FLE2_9LACO</name>
<dbReference type="Proteomes" id="UP000051645">
    <property type="component" value="Unassembled WGS sequence"/>
</dbReference>
<dbReference type="SMART" id="SM00257">
    <property type="entry name" value="LysM"/>
    <property type="match status" value="1"/>
</dbReference>
<reference evidence="6 7" key="1">
    <citation type="journal article" date="2015" name="Genome Announc.">
        <title>Expanding the biotechnology potential of lactobacilli through comparative genomics of 213 strains and associated genera.</title>
        <authorList>
            <person name="Sun Z."/>
            <person name="Harris H.M."/>
            <person name="McCann A."/>
            <person name="Guo C."/>
            <person name="Argimon S."/>
            <person name="Zhang W."/>
            <person name="Yang X."/>
            <person name="Jeffery I.B."/>
            <person name="Cooney J.C."/>
            <person name="Kagawa T.F."/>
            <person name="Liu W."/>
            <person name="Song Y."/>
            <person name="Salvetti E."/>
            <person name="Wrobel A."/>
            <person name="Rasinkangas P."/>
            <person name="Parkhill J."/>
            <person name="Rea M.C."/>
            <person name="O'Sullivan O."/>
            <person name="Ritari J."/>
            <person name="Douillard F.P."/>
            <person name="Paul Ross R."/>
            <person name="Yang R."/>
            <person name="Briner A.E."/>
            <person name="Felis G.E."/>
            <person name="de Vos W.M."/>
            <person name="Barrangou R."/>
            <person name="Klaenhammer T.R."/>
            <person name="Caufield P.W."/>
            <person name="Cui Y."/>
            <person name="Zhang H."/>
            <person name="O'Toole P.W."/>
        </authorList>
    </citation>
    <scope>NUCLEOTIDE SEQUENCE [LARGE SCALE GENOMIC DNA]</scope>
    <source>
        <strain evidence="4 7">ATCC BAA-66</strain>
        <strain evidence="5 6">DSM 13344</strain>
    </source>
</reference>
<feature type="transmembrane region" description="Helical" evidence="2">
    <location>
        <begin position="45"/>
        <end position="67"/>
    </location>
</feature>
<dbReference type="EMBL" id="JQAZ01000001">
    <property type="protein sequence ID" value="KRN34030.1"/>
    <property type="molecule type" value="Genomic_DNA"/>
</dbReference>
<feature type="compositionally biased region" description="Basic and acidic residues" evidence="1">
    <location>
        <begin position="110"/>
        <end position="120"/>
    </location>
</feature>
<feature type="compositionally biased region" description="Basic and acidic residues" evidence="1">
    <location>
        <begin position="1"/>
        <end position="31"/>
    </location>
</feature>
<dbReference type="RefSeq" id="WP_057768633.1">
    <property type="nucleotide sequence ID" value="NZ_JQAT01000001.1"/>
</dbReference>
<dbReference type="PATRIC" id="fig|81857.3.peg.330"/>
<comment type="caution">
    <text evidence="4">The sequence shown here is derived from an EMBL/GenBank/DDBJ whole genome shotgun (WGS) entry which is preliminary data.</text>
</comment>
<dbReference type="CDD" id="cd00118">
    <property type="entry name" value="LysM"/>
    <property type="match status" value="1"/>
</dbReference>
<dbReference type="PROSITE" id="PS51782">
    <property type="entry name" value="LYSM"/>
    <property type="match status" value="1"/>
</dbReference>
<feature type="region of interest" description="Disordered" evidence="1">
    <location>
        <begin position="148"/>
        <end position="198"/>
    </location>
</feature>